<sequence>MYGYLAVPLDRDAAPTAHIVSSRLSNEITNVNAKRVKSDKNLVDVVYKLNARTLYTNDPGILYEHGNGTRDMIVKRYTDTQLETVLDRIQCEVNRRKEIEHAMKLVKV</sequence>
<dbReference type="Proteomes" id="UP001239111">
    <property type="component" value="Chromosome 3"/>
</dbReference>
<keyword evidence="2" id="KW-1185">Reference proteome</keyword>
<comment type="caution">
    <text evidence="1">The sequence shown here is derived from an EMBL/GenBank/DDBJ whole genome shotgun (WGS) entry which is preliminary data.</text>
</comment>
<reference evidence="1" key="1">
    <citation type="submission" date="2023-04" db="EMBL/GenBank/DDBJ databases">
        <title>A chromosome-level genome assembly of the parasitoid wasp Eretmocerus hayati.</title>
        <authorList>
            <person name="Zhong Y."/>
            <person name="Liu S."/>
            <person name="Liu Y."/>
        </authorList>
    </citation>
    <scope>NUCLEOTIDE SEQUENCE</scope>
    <source>
        <strain evidence="1">ZJU_SS_LIU_2023</strain>
    </source>
</reference>
<evidence type="ECO:0000313" key="2">
    <source>
        <dbReference type="Proteomes" id="UP001239111"/>
    </source>
</evidence>
<name>A0ACC2NG82_9HYME</name>
<gene>
    <name evidence="1" type="ORF">QAD02_001437</name>
</gene>
<protein>
    <submittedName>
        <fullName evidence="1">Uncharacterized protein</fullName>
    </submittedName>
</protein>
<evidence type="ECO:0000313" key="1">
    <source>
        <dbReference type="EMBL" id="KAJ8670178.1"/>
    </source>
</evidence>
<accession>A0ACC2NG82</accession>
<dbReference type="EMBL" id="CM056743">
    <property type="protein sequence ID" value="KAJ8670178.1"/>
    <property type="molecule type" value="Genomic_DNA"/>
</dbReference>
<organism evidence="1 2">
    <name type="scientific">Eretmocerus hayati</name>
    <dbReference type="NCBI Taxonomy" id="131215"/>
    <lineage>
        <taxon>Eukaryota</taxon>
        <taxon>Metazoa</taxon>
        <taxon>Ecdysozoa</taxon>
        <taxon>Arthropoda</taxon>
        <taxon>Hexapoda</taxon>
        <taxon>Insecta</taxon>
        <taxon>Pterygota</taxon>
        <taxon>Neoptera</taxon>
        <taxon>Endopterygota</taxon>
        <taxon>Hymenoptera</taxon>
        <taxon>Apocrita</taxon>
        <taxon>Proctotrupomorpha</taxon>
        <taxon>Chalcidoidea</taxon>
        <taxon>Aphelinidae</taxon>
        <taxon>Aphelininae</taxon>
        <taxon>Eretmocerus</taxon>
    </lineage>
</organism>
<proteinExistence type="predicted"/>